<protein>
    <submittedName>
        <fullName evidence="1">LysR substrate-binding domain-containing protein</fullName>
    </submittedName>
</protein>
<accession>A0ACD4CZY6</accession>
<gene>
    <name evidence="1" type="ORF">N8E88_09890</name>
</gene>
<keyword evidence="2" id="KW-1185">Reference proteome</keyword>
<organism evidence="1 2">
    <name type="scientific">Phyllobacterium zundukense</name>
    <dbReference type="NCBI Taxonomy" id="1867719"/>
    <lineage>
        <taxon>Bacteria</taxon>
        <taxon>Pseudomonadati</taxon>
        <taxon>Pseudomonadota</taxon>
        <taxon>Alphaproteobacteria</taxon>
        <taxon>Hyphomicrobiales</taxon>
        <taxon>Phyllobacteriaceae</taxon>
        <taxon>Phyllobacterium</taxon>
    </lineage>
</organism>
<dbReference type="Proteomes" id="UP001061991">
    <property type="component" value="Plasmid p_unnamed1"/>
</dbReference>
<keyword evidence="1" id="KW-0614">Plasmid</keyword>
<geneLocation type="plasmid" evidence="1 2">
    <name>p_unnamed1</name>
</geneLocation>
<sequence>MVALIDEAPAGIRRRRLYDEKLVTLMRTDHPAAVGKLTLDRFLALEHIVVSVTGAGAAPVDEVLARMGRKRRVKLRVPNFFAAVEIAACSNLIITLPSSLARSAADMMRFVSRPPPLDLGSFTMSLVWHARQQDTPRHIWLRRAIVAATADMSSADR</sequence>
<name>A0ACD4CZY6_9HYPH</name>
<reference evidence="1" key="1">
    <citation type="submission" date="2022-09" db="EMBL/GenBank/DDBJ databases">
        <title>Interaction between co-microsymbionts with complementary sets of symbiotic genes in legume-rhizobium systems.</title>
        <authorList>
            <person name="Safronova V."/>
            <person name="Sazanova A."/>
            <person name="Afonin A."/>
            <person name="Chirak E."/>
        </authorList>
    </citation>
    <scope>NUCLEOTIDE SEQUENCE</scope>
    <source>
        <strain evidence="1">A18/3m</strain>
    </source>
</reference>
<proteinExistence type="predicted"/>
<evidence type="ECO:0000313" key="2">
    <source>
        <dbReference type="Proteomes" id="UP001061991"/>
    </source>
</evidence>
<dbReference type="EMBL" id="CP104972">
    <property type="protein sequence ID" value="UXN59165.1"/>
    <property type="molecule type" value="Genomic_DNA"/>
</dbReference>
<evidence type="ECO:0000313" key="1">
    <source>
        <dbReference type="EMBL" id="UXN59165.1"/>
    </source>
</evidence>